<dbReference type="Proteomes" id="UP000251002">
    <property type="component" value="Unassembled WGS sequence"/>
</dbReference>
<name>A0A365KNR2_9BACL</name>
<dbReference type="EMBL" id="QLZR01000007">
    <property type="protein sequence ID" value="RAZ74668.1"/>
    <property type="molecule type" value="Genomic_DNA"/>
</dbReference>
<reference evidence="3 4" key="1">
    <citation type="submission" date="2018-06" db="EMBL/GenBank/DDBJ databases">
        <title>The draft genome sequences of strains SCU63 and S1.</title>
        <authorList>
            <person name="Gan L."/>
        </authorList>
    </citation>
    <scope>NUCLEOTIDE SEQUENCE [LARGE SCALE GENOMIC DNA]</scope>
    <source>
        <strain evidence="3 4">SCU63</strain>
    </source>
</reference>
<evidence type="ECO:0000256" key="1">
    <source>
        <dbReference type="SAM" id="Coils"/>
    </source>
</evidence>
<evidence type="ECO:0000313" key="4">
    <source>
        <dbReference type="Proteomes" id="UP000251002"/>
    </source>
</evidence>
<dbReference type="InterPro" id="IPR052928">
    <property type="entry name" value="Desiccation-related_membrane"/>
</dbReference>
<dbReference type="RefSeq" id="WP_112224519.1">
    <property type="nucleotide sequence ID" value="NZ_CP196859.1"/>
</dbReference>
<evidence type="ECO:0000313" key="3">
    <source>
        <dbReference type="EMBL" id="RAZ74668.1"/>
    </source>
</evidence>
<dbReference type="Pfam" id="PF12732">
    <property type="entry name" value="YtxH"/>
    <property type="match status" value="1"/>
</dbReference>
<organism evidence="3 4">
    <name type="scientific">Planococcus halotolerans</name>
    <dbReference type="NCBI Taxonomy" id="2233542"/>
    <lineage>
        <taxon>Bacteria</taxon>
        <taxon>Bacillati</taxon>
        <taxon>Bacillota</taxon>
        <taxon>Bacilli</taxon>
        <taxon>Bacillales</taxon>
        <taxon>Caryophanaceae</taxon>
        <taxon>Planococcus</taxon>
    </lineage>
</organism>
<sequence length="148" mass="16382">MKASNFFIGLATGLATGAAATLFSAPQSGEELRTSVKTASTDWKEKLADVKEQVNQLKESVNQLKLEAKSQIPPAMEGLKQSMAEWQEGTAPAKEHLQLEIMAIQNAIEELQKSISKDKKDDSDDDDKQVKNQEFNEIETEDDKKVSQ</sequence>
<keyword evidence="4" id="KW-1185">Reference proteome</keyword>
<evidence type="ECO:0008006" key="5">
    <source>
        <dbReference type="Google" id="ProtNLM"/>
    </source>
</evidence>
<feature type="region of interest" description="Disordered" evidence="2">
    <location>
        <begin position="114"/>
        <end position="148"/>
    </location>
</feature>
<comment type="caution">
    <text evidence="3">The sequence shown here is derived from an EMBL/GenBank/DDBJ whole genome shotgun (WGS) entry which is preliminary data.</text>
</comment>
<evidence type="ECO:0000256" key="2">
    <source>
        <dbReference type="SAM" id="MobiDB-lite"/>
    </source>
</evidence>
<keyword evidence="1" id="KW-0175">Coiled coil</keyword>
<protein>
    <recommendedName>
        <fullName evidence="5">YtxH domain-containing protein</fullName>
    </recommendedName>
</protein>
<dbReference type="PANTHER" id="PTHR35792:SF3">
    <property type="entry name" value="IG HYPOTHETICAL 17707"/>
    <property type="match status" value="1"/>
</dbReference>
<dbReference type="InterPro" id="IPR024623">
    <property type="entry name" value="YtxH"/>
</dbReference>
<dbReference type="AlphaFoldDB" id="A0A365KNR2"/>
<feature type="coiled-coil region" evidence="1">
    <location>
        <begin position="40"/>
        <end position="67"/>
    </location>
</feature>
<gene>
    <name evidence="3" type="ORF">DP120_15205</name>
</gene>
<dbReference type="PANTHER" id="PTHR35792">
    <property type="entry name" value="GENERAL STRESS PROTEIN"/>
    <property type="match status" value="1"/>
</dbReference>
<accession>A0A365KNR2</accession>
<proteinExistence type="predicted"/>